<proteinExistence type="predicted"/>
<keyword evidence="1" id="KW-0472">Membrane</keyword>
<comment type="caution">
    <text evidence="2">The sequence shown here is derived from an EMBL/GenBank/DDBJ whole genome shotgun (WGS) entry which is preliminary data.</text>
</comment>
<feature type="transmembrane region" description="Helical" evidence="1">
    <location>
        <begin position="253"/>
        <end position="275"/>
    </location>
</feature>
<name>A0A6V7XN19_MELEN</name>
<keyword evidence="1" id="KW-1133">Transmembrane helix</keyword>
<protein>
    <submittedName>
        <fullName evidence="2">Uncharacterized protein</fullName>
    </submittedName>
</protein>
<dbReference type="InterPro" id="IPR011701">
    <property type="entry name" value="MFS"/>
</dbReference>
<feature type="transmembrane region" description="Helical" evidence="1">
    <location>
        <begin position="188"/>
        <end position="205"/>
    </location>
</feature>
<sequence length="373" mass="42534">MSALSTLGIPIGDKIFGFWSIYLMRIIQGTCFAAQYVVVSIVSRKWAPVTSTATFLILTSIHFQFGQLFTMPTAGYFCESNFGWEGVYYTMFTLTLIFTMIFFFIFRDCPSEHPWISEIELKEIEFGKTEKENNNKKQKAPYYKMLTDWTTWLLFVTFFCSEIAFQFLLEMGPYYLNKVLRISVTETGLVSALPPLVGMFSKLLIGPLDDKLISKILCEQSKVKLFSGVAQYGICISLLGLAFIPYLTSSILFILPFYSTINMFTGLDFLGIFRYAQFIALKHSEVLISWTNIVISIVPLILPGIVAAAAPDDTIKQWTYIFSTISILVFTAITVFILFAKSNPRKWALEINNNNTINIIKEKEIDKQKEEDN</sequence>
<dbReference type="AlphaFoldDB" id="A0A6V7XN19"/>
<dbReference type="InterPro" id="IPR036259">
    <property type="entry name" value="MFS_trans_sf"/>
</dbReference>
<feature type="transmembrane region" description="Helical" evidence="1">
    <location>
        <begin position="287"/>
        <end position="308"/>
    </location>
</feature>
<feature type="transmembrane region" description="Helical" evidence="1">
    <location>
        <begin position="86"/>
        <end position="106"/>
    </location>
</feature>
<feature type="transmembrane region" description="Helical" evidence="1">
    <location>
        <begin position="225"/>
        <end position="247"/>
    </location>
</feature>
<organism evidence="2 3">
    <name type="scientific">Meloidogyne enterolobii</name>
    <name type="common">Root-knot nematode worm</name>
    <name type="synonym">Meloidogyne mayaguensis</name>
    <dbReference type="NCBI Taxonomy" id="390850"/>
    <lineage>
        <taxon>Eukaryota</taxon>
        <taxon>Metazoa</taxon>
        <taxon>Ecdysozoa</taxon>
        <taxon>Nematoda</taxon>
        <taxon>Chromadorea</taxon>
        <taxon>Rhabditida</taxon>
        <taxon>Tylenchina</taxon>
        <taxon>Tylenchomorpha</taxon>
        <taxon>Tylenchoidea</taxon>
        <taxon>Meloidogynidae</taxon>
        <taxon>Meloidogyninae</taxon>
        <taxon>Meloidogyne</taxon>
    </lineage>
</organism>
<accession>A0A6V7XN19</accession>
<keyword evidence="1" id="KW-0812">Transmembrane</keyword>
<dbReference type="Pfam" id="PF07690">
    <property type="entry name" value="MFS_1"/>
    <property type="match status" value="1"/>
</dbReference>
<dbReference type="PANTHER" id="PTHR45757">
    <property type="entry name" value="PROTEIN CBG23364-RELATED"/>
    <property type="match status" value="1"/>
</dbReference>
<dbReference type="Gene3D" id="1.20.1250.20">
    <property type="entry name" value="MFS general substrate transporter like domains"/>
    <property type="match status" value="2"/>
</dbReference>
<dbReference type="SUPFAM" id="SSF103473">
    <property type="entry name" value="MFS general substrate transporter"/>
    <property type="match status" value="1"/>
</dbReference>
<gene>
    <name evidence="2" type="ORF">MENT_LOCUS54202</name>
</gene>
<dbReference type="PANTHER" id="PTHR45757:SF11">
    <property type="entry name" value="MAJOR FACILITATOR SUPERFAMILY (MFS) PROFILE DOMAIN-CONTAINING PROTEIN"/>
    <property type="match status" value="1"/>
</dbReference>
<feature type="transmembrane region" description="Helical" evidence="1">
    <location>
        <begin position="146"/>
        <end position="168"/>
    </location>
</feature>
<feature type="transmembrane region" description="Helical" evidence="1">
    <location>
        <begin position="320"/>
        <end position="340"/>
    </location>
</feature>
<dbReference type="EMBL" id="CAJEWN010001893">
    <property type="protein sequence ID" value="CAD2200715.1"/>
    <property type="molecule type" value="Genomic_DNA"/>
</dbReference>
<feature type="transmembrane region" description="Helical" evidence="1">
    <location>
        <begin position="46"/>
        <end position="66"/>
    </location>
</feature>
<feature type="transmembrane region" description="Helical" evidence="1">
    <location>
        <begin position="16"/>
        <end position="39"/>
    </location>
</feature>
<dbReference type="GO" id="GO:0022857">
    <property type="term" value="F:transmembrane transporter activity"/>
    <property type="evidence" value="ECO:0007669"/>
    <property type="project" value="InterPro"/>
</dbReference>
<evidence type="ECO:0000256" key="1">
    <source>
        <dbReference type="SAM" id="Phobius"/>
    </source>
</evidence>
<reference evidence="2 3" key="1">
    <citation type="submission" date="2020-08" db="EMBL/GenBank/DDBJ databases">
        <authorList>
            <person name="Koutsovoulos G."/>
            <person name="Danchin GJ E."/>
        </authorList>
    </citation>
    <scope>NUCLEOTIDE SEQUENCE [LARGE SCALE GENOMIC DNA]</scope>
</reference>
<dbReference type="GO" id="GO:0016020">
    <property type="term" value="C:membrane"/>
    <property type="evidence" value="ECO:0007669"/>
    <property type="project" value="TreeGrafter"/>
</dbReference>
<evidence type="ECO:0000313" key="3">
    <source>
        <dbReference type="Proteomes" id="UP000580250"/>
    </source>
</evidence>
<dbReference type="Proteomes" id="UP000580250">
    <property type="component" value="Unassembled WGS sequence"/>
</dbReference>
<evidence type="ECO:0000313" key="2">
    <source>
        <dbReference type="EMBL" id="CAD2200715.1"/>
    </source>
</evidence>
<dbReference type="OrthoDB" id="2985014at2759"/>